<evidence type="ECO:0000256" key="1">
    <source>
        <dbReference type="SAM" id="Phobius"/>
    </source>
</evidence>
<accession>A0A9P5S5Z5</accession>
<feature type="transmembrane region" description="Helical" evidence="1">
    <location>
        <begin position="6"/>
        <end position="23"/>
    </location>
</feature>
<dbReference type="AlphaFoldDB" id="A0A9P5S5Z5"/>
<gene>
    <name evidence="2" type="ORF">BG015_009964</name>
</gene>
<comment type="caution">
    <text evidence="2">The sequence shown here is derived from an EMBL/GenBank/DDBJ whole genome shotgun (WGS) entry which is preliminary data.</text>
</comment>
<evidence type="ECO:0000313" key="3">
    <source>
        <dbReference type="Proteomes" id="UP000748756"/>
    </source>
</evidence>
<reference evidence="2" key="1">
    <citation type="journal article" date="2020" name="Fungal Divers.">
        <title>Resolving the Mortierellaceae phylogeny through synthesis of multi-gene phylogenetics and phylogenomics.</title>
        <authorList>
            <person name="Vandepol N."/>
            <person name="Liber J."/>
            <person name="Desiro A."/>
            <person name="Na H."/>
            <person name="Kennedy M."/>
            <person name="Barry K."/>
            <person name="Grigoriev I.V."/>
            <person name="Miller A.N."/>
            <person name="O'Donnell K."/>
            <person name="Stajich J.E."/>
            <person name="Bonito G."/>
        </authorList>
    </citation>
    <scope>NUCLEOTIDE SEQUENCE</scope>
    <source>
        <strain evidence="2">NRRL 6426</strain>
    </source>
</reference>
<keyword evidence="1" id="KW-0472">Membrane</keyword>
<dbReference type="EMBL" id="JAAAUQ010000068">
    <property type="protein sequence ID" value="KAF9155407.1"/>
    <property type="molecule type" value="Genomic_DNA"/>
</dbReference>
<name>A0A9P5S5Z5_9FUNG</name>
<organism evidence="2 3">
    <name type="scientific">Linnemannia schmuckeri</name>
    <dbReference type="NCBI Taxonomy" id="64567"/>
    <lineage>
        <taxon>Eukaryota</taxon>
        <taxon>Fungi</taxon>
        <taxon>Fungi incertae sedis</taxon>
        <taxon>Mucoromycota</taxon>
        <taxon>Mortierellomycotina</taxon>
        <taxon>Mortierellomycetes</taxon>
        <taxon>Mortierellales</taxon>
        <taxon>Mortierellaceae</taxon>
        <taxon>Linnemannia</taxon>
    </lineage>
</organism>
<keyword evidence="1" id="KW-0812">Transmembrane</keyword>
<proteinExistence type="predicted"/>
<evidence type="ECO:0000313" key="2">
    <source>
        <dbReference type="EMBL" id="KAF9155407.1"/>
    </source>
</evidence>
<dbReference type="Proteomes" id="UP000748756">
    <property type="component" value="Unassembled WGS sequence"/>
</dbReference>
<dbReference type="OrthoDB" id="2424059at2759"/>
<protein>
    <submittedName>
        <fullName evidence="2">Uncharacterized protein</fullName>
    </submittedName>
</protein>
<sequence length="147" mass="15376">MYTITALEIIVAIVHGWSLLVLIRDLRNQPRPRTVIVRVWAWFCGTRFGDRLGLSQYQNYNPYLSVGGGVSGGGGGYRGAEGSVGVAAGGEGGVWDREIAASLGLNSGLLSSGSSIRSVAVSVPEMGVVTGRSRASSISSFSSVEKL</sequence>
<keyword evidence="3" id="KW-1185">Reference proteome</keyword>
<keyword evidence="1" id="KW-1133">Transmembrane helix</keyword>